<name>A0A7S9STJ4_9VIRU</name>
<accession>A0A7S9STJ4</accession>
<protein>
    <submittedName>
        <fullName evidence="1">Uncharacterized protein</fullName>
    </submittedName>
</protein>
<organism evidence="1">
    <name type="scientific">Virus NIOZ-UU157</name>
    <dbReference type="NCBI Taxonomy" id="2763269"/>
    <lineage>
        <taxon>Viruses</taxon>
    </lineage>
</organism>
<reference evidence="1" key="1">
    <citation type="submission" date="2020-08" db="EMBL/GenBank/DDBJ databases">
        <title>Bridging the membrane lipid divide: bacteria of the FCB group superphylum have the potential to synthesize archaeal ether lipids.</title>
        <authorList>
            <person name="Villanueva L."/>
            <person name="von Meijenfeldt F.A.B."/>
            <person name="Westbye A.B."/>
            <person name="Yadav S."/>
            <person name="Hopmans E.C."/>
            <person name="Dutilh B.E."/>
            <person name="Sinninghe Damste J.S."/>
        </authorList>
    </citation>
    <scope>NUCLEOTIDE SEQUENCE</scope>
    <source>
        <strain evidence="1">NIOZ-UU157</strain>
    </source>
</reference>
<proteinExistence type="predicted"/>
<dbReference type="EMBL" id="MW030548">
    <property type="protein sequence ID" value="QPI16271.1"/>
    <property type="molecule type" value="Genomic_DNA"/>
</dbReference>
<sequence length="101" mass="11069">MAQYFNITGALTQELIAAGDRVNVRSISLANIHSTDHVIVDVYIEKKLTGKFYLIKNYTLLYGSALVLDHNTVSSFSSAIGQFGLYIKLNASDSAVDIIIN</sequence>
<gene>
    <name evidence="1" type="ORF">NIOZUU157_00156</name>
</gene>
<evidence type="ECO:0000313" key="1">
    <source>
        <dbReference type="EMBL" id="QPI16271.1"/>
    </source>
</evidence>